<evidence type="ECO:0000313" key="8">
    <source>
        <dbReference type="EMBL" id="QOY37955.1"/>
    </source>
</evidence>
<dbReference type="EMBL" id="CP063356">
    <property type="protein sequence ID" value="QOY37955.1"/>
    <property type="molecule type" value="Genomic_DNA"/>
</dbReference>
<protein>
    <recommendedName>
        <fullName evidence="3">DNA-3-methyladenine glycosylase II</fullName>
        <ecNumber evidence="3">3.2.2.21</ecNumber>
    </recommendedName>
</protein>
<dbReference type="GO" id="GO:0032993">
    <property type="term" value="C:protein-DNA complex"/>
    <property type="evidence" value="ECO:0007669"/>
    <property type="project" value="TreeGrafter"/>
</dbReference>
<dbReference type="RefSeq" id="WP_071318480.1">
    <property type="nucleotide sequence ID" value="NZ_CP063356.2"/>
</dbReference>
<reference evidence="7 9" key="1">
    <citation type="submission" date="2016-10" db="EMBL/GenBank/DDBJ databases">
        <title>Draft genome sequences of four alkaliphilic bacteria belonging to the Anaerobacillus genus.</title>
        <authorList>
            <person name="Bassil N.M."/>
            <person name="Lloyd J.R."/>
        </authorList>
    </citation>
    <scope>NUCLEOTIDE SEQUENCE [LARGE SCALE GENOMIC DNA]</scope>
    <source>
        <strain evidence="7 9">NB2006</strain>
    </source>
</reference>
<dbReference type="InterPro" id="IPR051912">
    <property type="entry name" value="Alkylbase_DNA_Glycosylase/TA"/>
</dbReference>
<dbReference type="Gene3D" id="1.10.340.30">
    <property type="entry name" value="Hypothetical protein, domain 2"/>
    <property type="match status" value="1"/>
</dbReference>
<comment type="catalytic activity">
    <reaction evidence="1">
        <text>Hydrolysis of alkylated DNA, releasing 3-methyladenine, 3-methylguanine, 7-methylguanine and 7-methyladenine.</text>
        <dbReference type="EC" id="3.2.2.21"/>
    </reaction>
</comment>
<dbReference type="CDD" id="cd00056">
    <property type="entry name" value="ENDO3c"/>
    <property type="match status" value="1"/>
</dbReference>
<dbReference type="GO" id="GO:0006307">
    <property type="term" value="P:DNA alkylation repair"/>
    <property type="evidence" value="ECO:0007669"/>
    <property type="project" value="TreeGrafter"/>
</dbReference>
<dbReference type="EC" id="3.2.2.21" evidence="3"/>
<dbReference type="PANTHER" id="PTHR43003">
    <property type="entry name" value="DNA-3-METHYLADENINE GLYCOSYLASE"/>
    <property type="match status" value="1"/>
</dbReference>
<dbReference type="EMBL" id="LQXD01000159">
    <property type="protein sequence ID" value="OIJ08752.1"/>
    <property type="molecule type" value="Genomic_DNA"/>
</dbReference>
<dbReference type="AlphaFoldDB" id="A0A1S2L8D0"/>
<dbReference type="InterPro" id="IPR011257">
    <property type="entry name" value="DNA_glycosylase"/>
</dbReference>
<dbReference type="Pfam" id="PF00730">
    <property type="entry name" value="HhH-GPD"/>
    <property type="match status" value="1"/>
</dbReference>
<organism evidence="7 9">
    <name type="scientific">Anaerobacillus isosaccharinicus</name>
    <dbReference type="NCBI Taxonomy" id="1532552"/>
    <lineage>
        <taxon>Bacteria</taxon>
        <taxon>Bacillati</taxon>
        <taxon>Bacillota</taxon>
        <taxon>Bacilli</taxon>
        <taxon>Bacillales</taxon>
        <taxon>Bacillaceae</taxon>
        <taxon>Anaerobacillus</taxon>
    </lineage>
</organism>
<dbReference type="GO" id="GO:0032131">
    <property type="term" value="F:alkylated DNA binding"/>
    <property type="evidence" value="ECO:0007669"/>
    <property type="project" value="TreeGrafter"/>
</dbReference>
<reference evidence="8 9" key="2">
    <citation type="journal article" date="2017" name="Genome Announc.">
        <title>Draft Genome Sequences of Four Alkaliphilic Bacteria Belonging to the Anaerobacillus Genus.</title>
        <authorList>
            <person name="Bassil N.M."/>
            <person name="Lloyd J.R."/>
        </authorList>
    </citation>
    <scope>NUCLEOTIDE SEQUENCE [LARGE SCALE GENOMIC DNA]</scope>
    <source>
        <strain evidence="8 9">NB2006</strain>
    </source>
</reference>
<proteinExistence type="inferred from homology"/>
<name>A0A1S2L8D0_9BACI</name>
<feature type="domain" description="HhH-GPD" evidence="6">
    <location>
        <begin position="124"/>
        <end position="284"/>
    </location>
</feature>
<gene>
    <name evidence="8" type="ORF">AWH56_010510</name>
    <name evidence="7" type="ORF">AWH56_18705</name>
</gene>
<evidence type="ECO:0000256" key="2">
    <source>
        <dbReference type="ARBA" id="ARBA00010817"/>
    </source>
</evidence>
<keyword evidence="5" id="KW-0234">DNA repair</keyword>
<dbReference type="SUPFAM" id="SSF48150">
    <property type="entry name" value="DNA-glycosylase"/>
    <property type="match status" value="1"/>
</dbReference>
<evidence type="ECO:0000256" key="4">
    <source>
        <dbReference type="ARBA" id="ARBA00022763"/>
    </source>
</evidence>
<evidence type="ECO:0000256" key="1">
    <source>
        <dbReference type="ARBA" id="ARBA00000086"/>
    </source>
</evidence>
<dbReference type="GO" id="GO:0008725">
    <property type="term" value="F:DNA-3-methyladenine glycosylase activity"/>
    <property type="evidence" value="ECO:0007669"/>
    <property type="project" value="TreeGrafter"/>
</dbReference>
<dbReference type="GO" id="GO:0006285">
    <property type="term" value="P:base-excision repair, AP site formation"/>
    <property type="evidence" value="ECO:0007669"/>
    <property type="project" value="TreeGrafter"/>
</dbReference>
<comment type="similarity">
    <text evidence="2">Belongs to the alkylbase DNA glycosidase AlkA family.</text>
</comment>
<dbReference type="PANTHER" id="PTHR43003:SF5">
    <property type="entry name" value="DNA-3-METHYLADENINE GLYCOSYLASE"/>
    <property type="match status" value="1"/>
</dbReference>
<dbReference type="OrthoDB" id="9785929at2"/>
<reference evidence="8" key="4">
    <citation type="submission" date="2020-10" db="EMBL/GenBank/DDBJ databases">
        <authorList>
            <person name="Bassil N.M."/>
            <person name="Lloyd J.R."/>
        </authorList>
    </citation>
    <scope>NUCLEOTIDE SEQUENCE</scope>
    <source>
        <strain evidence="8">NB2006</strain>
    </source>
</reference>
<evidence type="ECO:0000256" key="3">
    <source>
        <dbReference type="ARBA" id="ARBA00012000"/>
    </source>
</evidence>
<dbReference type="GO" id="GO:0043916">
    <property type="term" value="F:DNA-7-methylguanine glycosylase activity"/>
    <property type="evidence" value="ECO:0007669"/>
    <property type="project" value="TreeGrafter"/>
</dbReference>
<dbReference type="Proteomes" id="UP000180175">
    <property type="component" value="Chromosome"/>
</dbReference>
<dbReference type="GO" id="GO:0005737">
    <property type="term" value="C:cytoplasm"/>
    <property type="evidence" value="ECO:0007669"/>
    <property type="project" value="TreeGrafter"/>
</dbReference>
<dbReference type="SMART" id="SM00478">
    <property type="entry name" value="ENDO3c"/>
    <property type="match status" value="1"/>
</dbReference>
<sequence>MDFQLSGPYNYSRVLERLSYDPLNVIEKERNTIKVPLKIYEKFIIANVSFSGDSQNPVCHIELPSQFEEEGVRRLKGIFQLEVPLDEVNNHFLHTDLEPLFKQFSGMPLICDFDLYFCMMKTIIHQQLNIRFAYTLTERFVKSYGTEKDGVWFYPSPETVSKLDYEDLRKLQFSQRKAEYVIDTSRLIAEGKLDLAELRVMTDDDVIAELVKIRGVGYWTAENILLFGLGRQNLFPVKDIGIQNALKNLYKLDQKPTLEEMLHYSDRWSPYKSYASLYLWESLDNQKAPELKK</sequence>
<evidence type="ECO:0000256" key="5">
    <source>
        <dbReference type="ARBA" id="ARBA00023204"/>
    </source>
</evidence>
<reference evidence="8 9" key="3">
    <citation type="journal article" date="2019" name="Int. J. Syst. Evol. Microbiol.">
        <title>Anaerobacillus isosaccharinicus sp. nov., an alkaliphilic bacterium which degrades isosaccharinic acid.</title>
        <authorList>
            <person name="Bassil N.M."/>
            <person name="Lloyd J.R."/>
        </authorList>
    </citation>
    <scope>NUCLEOTIDE SEQUENCE [LARGE SCALE GENOMIC DNA]</scope>
    <source>
        <strain evidence="8 9">NB2006</strain>
    </source>
</reference>
<dbReference type="FunFam" id="1.10.340.30:FF:000004">
    <property type="entry name" value="DNA-3-methyladenine glycosylase II"/>
    <property type="match status" value="1"/>
</dbReference>
<dbReference type="KEGG" id="aia:AWH56_010510"/>
<dbReference type="InterPro" id="IPR003265">
    <property type="entry name" value="HhH-GPD_domain"/>
</dbReference>
<keyword evidence="9" id="KW-1185">Reference proteome</keyword>
<evidence type="ECO:0000259" key="6">
    <source>
        <dbReference type="SMART" id="SM00478"/>
    </source>
</evidence>
<evidence type="ECO:0000313" key="9">
    <source>
        <dbReference type="Proteomes" id="UP000180175"/>
    </source>
</evidence>
<dbReference type="Gene3D" id="1.10.1670.40">
    <property type="match status" value="1"/>
</dbReference>
<accession>A0A1S2L8D0</accession>
<keyword evidence="4" id="KW-0227">DNA damage</keyword>
<evidence type="ECO:0000313" key="7">
    <source>
        <dbReference type="EMBL" id="OIJ08752.1"/>
    </source>
</evidence>